<evidence type="ECO:0000256" key="2">
    <source>
        <dbReference type="ARBA" id="ARBA00022490"/>
    </source>
</evidence>
<dbReference type="PRINTS" id="PR00081">
    <property type="entry name" value="GDHRDH"/>
</dbReference>
<dbReference type="AlphaFoldDB" id="A0A9W8E903"/>
<sequence>MTPRMNITPVHTCIVVGASSGFGQIIAQAYVTEFFQTRPDHALFLVLVGRQADALAVTATQCHSRVPVSPTTPGGQLAVECVSGLHLDDLDNLDPHLDRLFAVAKHAIDFFPRDSNSAVPLQLDSCTMINNAGTLGDISLKVAQYEWKAMRDFLDINLVSYTACCTRFLRHITRERYPTQRTLVNISSLLAVQTFPYWGFYATAKAARDSLTKVIAQEEDAAYTKTLNYAPGPLDTSMQKIIRETMGDAQQRELYTDMHQQGNLVPMEQSARKLAQLVLSKQFESGSHIDYFDE</sequence>
<dbReference type="GO" id="GO:0004757">
    <property type="term" value="F:sepiapterin reductase (NADP+) activity"/>
    <property type="evidence" value="ECO:0007669"/>
    <property type="project" value="TreeGrafter"/>
</dbReference>
<reference evidence="5" key="1">
    <citation type="submission" date="2022-07" db="EMBL/GenBank/DDBJ databases">
        <title>Phylogenomic reconstructions and comparative analyses of Kickxellomycotina fungi.</title>
        <authorList>
            <person name="Reynolds N.K."/>
            <person name="Stajich J.E."/>
            <person name="Barry K."/>
            <person name="Grigoriev I.V."/>
            <person name="Crous P."/>
            <person name="Smith M.E."/>
        </authorList>
    </citation>
    <scope>NUCLEOTIDE SEQUENCE</scope>
    <source>
        <strain evidence="5">RSA 1196</strain>
    </source>
</reference>
<dbReference type="SUPFAM" id="SSF51735">
    <property type="entry name" value="NAD(P)-binding Rossmann-fold domains"/>
    <property type="match status" value="1"/>
</dbReference>
<protein>
    <recommendedName>
        <fullName evidence="7">Sepiapterin reductase</fullName>
    </recommendedName>
</protein>
<evidence type="ECO:0000256" key="3">
    <source>
        <dbReference type="ARBA" id="ARBA00022857"/>
    </source>
</evidence>
<dbReference type="Pfam" id="PF00106">
    <property type="entry name" value="adh_short"/>
    <property type="match status" value="1"/>
</dbReference>
<keyword evidence="3" id="KW-0521">NADP</keyword>
<dbReference type="PANTHER" id="PTHR44085">
    <property type="entry name" value="SEPIAPTERIN REDUCTASE"/>
    <property type="match status" value="1"/>
</dbReference>
<comment type="subcellular location">
    <subcellularLocation>
        <location evidence="1">Cytoplasm</location>
    </subcellularLocation>
</comment>
<dbReference type="Gene3D" id="3.40.50.720">
    <property type="entry name" value="NAD(P)-binding Rossmann-like Domain"/>
    <property type="match status" value="1"/>
</dbReference>
<keyword evidence="2" id="KW-0963">Cytoplasm</keyword>
<dbReference type="OrthoDB" id="153074at2759"/>
<proteinExistence type="predicted"/>
<keyword evidence="4" id="KW-0560">Oxidoreductase</keyword>
<dbReference type="Proteomes" id="UP001150925">
    <property type="component" value="Unassembled WGS sequence"/>
</dbReference>
<evidence type="ECO:0008006" key="7">
    <source>
        <dbReference type="Google" id="ProtNLM"/>
    </source>
</evidence>
<dbReference type="GO" id="GO:0005737">
    <property type="term" value="C:cytoplasm"/>
    <property type="evidence" value="ECO:0007669"/>
    <property type="project" value="UniProtKB-SubCell"/>
</dbReference>
<comment type="caution">
    <text evidence="5">The sequence shown here is derived from an EMBL/GenBank/DDBJ whole genome shotgun (WGS) entry which is preliminary data.</text>
</comment>
<dbReference type="InterPro" id="IPR051721">
    <property type="entry name" value="Biopterin_syn/organic_redct"/>
</dbReference>
<dbReference type="InterPro" id="IPR002347">
    <property type="entry name" value="SDR_fam"/>
</dbReference>
<dbReference type="PANTHER" id="PTHR44085:SF2">
    <property type="entry name" value="SEPIAPTERIN REDUCTASE"/>
    <property type="match status" value="1"/>
</dbReference>
<evidence type="ECO:0000313" key="6">
    <source>
        <dbReference type="Proteomes" id="UP001150925"/>
    </source>
</evidence>
<dbReference type="EMBL" id="JANBPY010000242">
    <property type="protein sequence ID" value="KAJ1968033.1"/>
    <property type="molecule type" value="Genomic_DNA"/>
</dbReference>
<organism evidence="5 6">
    <name type="scientific">Dispira parvispora</name>
    <dbReference type="NCBI Taxonomy" id="1520584"/>
    <lineage>
        <taxon>Eukaryota</taxon>
        <taxon>Fungi</taxon>
        <taxon>Fungi incertae sedis</taxon>
        <taxon>Zoopagomycota</taxon>
        <taxon>Kickxellomycotina</taxon>
        <taxon>Dimargaritomycetes</taxon>
        <taxon>Dimargaritales</taxon>
        <taxon>Dimargaritaceae</taxon>
        <taxon>Dispira</taxon>
    </lineage>
</organism>
<dbReference type="GO" id="GO:0006729">
    <property type="term" value="P:tetrahydrobiopterin biosynthetic process"/>
    <property type="evidence" value="ECO:0007669"/>
    <property type="project" value="TreeGrafter"/>
</dbReference>
<evidence type="ECO:0000313" key="5">
    <source>
        <dbReference type="EMBL" id="KAJ1968033.1"/>
    </source>
</evidence>
<keyword evidence="6" id="KW-1185">Reference proteome</keyword>
<evidence type="ECO:0000256" key="1">
    <source>
        <dbReference type="ARBA" id="ARBA00004496"/>
    </source>
</evidence>
<dbReference type="InterPro" id="IPR036291">
    <property type="entry name" value="NAD(P)-bd_dom_sf"/>
</dbReference>
<evidence type="ECO:0000256" key="4">
    <source>
        <dbReference type="ARBA" id="ARBA00023002"/>
    </source>
</evidence>
<name>A0A9W8E903_9FUNG</name>
<gene>
    <name evidence="5" type="ORF">IWQ62_001495</name>
</gene>
<accession>A0A9W8E903</accession>